<protein>
    <submittedName>
        <fullName evidence="2">Uncharacterized protein</fullName>
    </submittedName>
</protein>
<feature type="region of interest" description="Disordered" evidence="1">
    <location>
        <begin position="368"/>
        <end position="398"/>
    </location>
</feature>
<organism evidence="2 3">
    <name type="scientific">Miscanthus lutarioriparius</name>
    <dbReference type="NCBI Taxonomy" id="422564"/>
    <lineage>
        <taxon>Eukaryota</taxon>
        <taxon>Viridiplantae</taxon>
        <taxon>Streptophyta</taxon>
        <taxon>Embryophyta</taxon>
        <taxon>Tracheophyta</taxon>
        <taxon>Spermatophyta</taxon>
        <taxon>Magnoliopsida</taxon>
        <taxon>Liliopsida</taxon>
        <taxon>Poales</taxon>
        <taxon>Poaceae</taxon>
        <taxon>PACMAD clade</taxon>
        <taxon>Panicoideae</taxon>
        <taxon>Andropogonodae</taxon>
        <taxon>Andropogoneae</taxon>
        <taxon>Saccharinae</taxon>
        <taxon>Miscanthus</taxon>
    </lineage>
</organism>
<evidence type="ECO:0000313" key="2">
    <source>
        <dbReference type="EMBL" id="CAD6220074.1"/>
    </source>
</evidence>
<name>A0A811NCL1_9POAL</name>
<sequence length="615" mass="66444">MWKSENVEQQQLTGKGTDTEQGVNAAVLQGSQILQGSSSAAGPSDVRVENSVIETTNTGAAGISQKTVTTKVCRRCGVKGHLMFECGATVFCEICRSSDHAMSRCPVLKQPKPVTQLVGQAADALAGFHIPHAPIQPTKRDSRFSLISTSSKNLTEEDVVAFLHVLVSDTFAWEVKRQSGSEFKVLFPTKGDLTKMTRFNAEMKGVTQDVDTVTSRASSFGRFAVAVLEPEVIPTKLDVIIGNRYFQLLFEVEPYLPNIGLENIWNTRNDGNADHGNGAQKDTEMGETQNHGDNTALGASVANAKNNISMGKQVKDPEAQMDIDLSEDDLLGEENEVSEAARDFIGVKKGHSVNVRTAASLTLLGSSSAPARLPQQPSQTQQQQPVQTQQLTKGAGAQAAGAFVPTGLDSQKKYNQQSFVLDEEQDEAPLLPDGVAEGVITIDDQHLGILSDAMVEAGLSADGGTKKARKYDDYGGAVRWRAYPKKRIAYRNLEEPQDNVNALVNSVTSFSSDPIEHNLGVIGITLGDGEKVVAKSVALILDTEKERLKPSNVVHLIDKEFESEEDEIDPDTSTISRLCGDLTEEVMDDNSAGLDGVLVNIPIKVAKNRKKETPQ</sequence>
<evidence type="ECO:0000313" key="3">
    <source>
        <dbReference type="Proteomes" id="UP000604825"/>
    </source>
</evidence>
<dbReference type="SUPFAM" id="SSF57756">
    <property type="entry name" value="Retrovirus zinc finger-like domains"/>
    <property type="match status" value="1"/>
</dbReference>
<keyword evidence="3" id="KW-1185">Reference proteome</keyword>
<dbReference type="GO" id="GO:0008270">
    <property type="term" value="F:zinc ion binding"/>
    <property type="evidence" value="ECO:0007669"/>
    <property type="project" value="InterPro"/>
</dbReference>
<proteinExistence type="predicted"/>
<gene>
    <name evidence="2" type="ORF">NCGR_LOCUS13649</name>
</gene>
<comment type="caution">
    <text evidence="2">The sequence shown here is derived from an EMBL/GenBank/DDBJ whole genome shotgun (WGS) entry which is preliminary data.</text>
</comment>
<dbReference type="AlphaFoldDB" id="A0A811NCL1"/>
<accession>A0A811NCL1</accession>
<dbReference type="OrthoDB" id="695829at2759"/>
<dbReference type="PANTHER" id="PTHR33170">
    <property type="entry name" value="DUF4283 DOMAIN-CONTAINING PROTEIN-RELATED"/>
    <property type="match status" value="1"/>
</dbReference>
<dbReference type="PANTHER" id="PTHR33170:SF40">
    <property type="entry name" value="OS04G0557100 PROTEIN"/>
    <property type="match status" value="1"/>
</dbReference>
<dbReference type="GO" id="GO:0003676">
    <property type="term" value="F:nucleic acid binding"/>
    <property type="evidence" value="ECO:0007669"/>
    <property type="project" value="InterPro"/>
</dbReference>
<dbReference type="Proteomes" id="UP000604825">
    <property type="component" value="Unassembled WGS sequence"/>
</dbReference>
<feature type="region of interest" description="Disordered" evidence="1">
    <location>
        <begin position="1"/>
        <end position="21"/>
    </location>
</feature>
<reference evidence="2" key="1">
    <citation type="submission" date="2020-10" db="EMBL/GenBank/DDBJ databases">
        <authorList>
            <person name="Han B."/>
            <person name="Lu T."/>
            <person name="Zhao Q."/>
            <person name="Huang X."/>
            <person name="Zhao Y."/>
        </authorList>
    </citation>
    <scope>NUCLEOTIDE SEQUENCE</scope>
</reference>
<feature type="compositionally biased region" description="Polar residues" evidence="1">
    <location>
        <begin position="7"/>
        <end position="21"/>
    </location>
</feature>
<feature type="region of interest" description="Disordered" evidence="1">
    <location>
        <begin position="272"/>
        <end position="296"/>
    </location>
</feature>
<evidence type="ECO:0000256" key="1">
    <source>
        <dbReference type="SAM" id="MobiDB-lite"/>
    </source>
</evidence>
<dbReference type="InterPro" id="IPR036875">
    <property type="entry name" value="Znf_CCHC_sf"/>
</dbReference>
<dbReference type="EMBL" id="CAJGYO010000003">
    <property type="protein sequence ID" value="CAD6220074.1"/>
    <property type="molecule type" value="Genomic_DNA"/>
</dbReference>
<dbReference type="Gene3D" id="4.10.60.10">
    <property type="entry name" value="Zinc finger, CCHC-type"/>
    <property type="match status" value="1"/>
</dbReference>
<feature type="compositionally biased region" description="Low complexity" evidence="1">
    <location>
        <begin position="368"/>
        <end position="392"/>
    </location>
</feature>